<organism evidence="2 3">
    <name type="scientific">Pleurodeles waltl</name>
    <name type="common">Iberian ribbed newt</name>
    <dbReference type="NCBI Taxonomy" id="8319"/>
    <lineage>
        <taxon>Eukaryota</taxon>
        <taxon>Metazoa</taxon>
        <taxon>Chordata</taxon>
        <taxon>Craniata</taxon>
        <taxon>Vertebrata</taxon>
        <taxon>Euteleostomi</taxon>
        <taxon>Amphibia</taxon>
        <taxon>Batrachia</taxon>
        <taxon>Caudata</taxon>
        <taxon>Salamandroidea</taxon>
        <taxon>Salamandridae</taxon>
        <taxon>Pleurodelinae</taxon>
        <taxon>Pleurodeles</taxon>
    </lineage>
</organism>
<accession>A0AAV7LHQ7</accession>
<dbReference type="EMBL" id="JANPWB010000015">
    <property type="protein sequence ID" value="KAJ1088393.1"/>
    <property type="molecule type" value="Genomic_DNA"/>
</dbReference>
<name>A0AAV7LHQ7_PLEWA</name>
<feature type="compositionally biased region" description="Acidic residues" evidence="1">
    <location>
        <begin position="9"/>
        <end position="22"/>
    </location>
</feature>
<protein>
    <submittedName>
        <fullName evidence="2">Uncharacterized protein</fullName>
    </submittedName>
</protein>
<evidence type="ECO:0000313" key="3">
    <source>
        <dbReference type="Proteomes" id="UP001066276"/>
    </source>
</evidence>
<comment type="caution">
    <text evidence="2">The sequence shown here is derived from an EMBL/GenBank/DDBJ whole genome shotgun (WGS) entry which is preliminary data.</text>
</comment>
<keyword evidence="3" id="KW-1185">Reference proteome</keyword>
<proteinExistence type="predicted"/>
<dbReference type="Proteomes" id="UP001066276">
    <property type="component" value="Chromosome 11"/>
</dbReference>
<sequence length="70" mass="7783">MPMPVEDERGGEEEEEDGDVEESCLPRKTEEDEEVAAEVWRTEAAPGGRAKDPAMLLEKRGTTRCVSPLH</sequence>
<evidence type="ECO:0000313" key="2">
    <source>
        <dbReference type="EMBL" id="KAJ1088393.1"/>
    </source>
</evidence>
<gene>
    <name evidence="2" type="ORF">NDU88_001550</name>
</gene>
<reference evidence="2" key="1">
    <citation type="journal article" date="2022" name="bioRxiv">
        <title>Sequencing and chromosome-scale assembly of the giantPleurodeles waltlgenome.</title>
        <authorList>
            <person name="Brown T."/>
            <person name="Elewa A."/>
            <person name="Iarovenko S."/>
            <person name="Subramanian E."/>
            <person name="Araus A.J."/>
            <person name="Petzold A."/>
            <person name="Susuki M."/>
            <person name="Suzuki K.-i.T."/>
            <person name="Hayashi T."/>
            <person name="Toyoda A."/>
            <person name="Oliveira C."/>
            <person name="Osipova E."/>
            <person name="Leigh N.D."/>
            <person name="Simon A."/>
            <person name="Yun M.H."/>
        </authorList>
    </citation>
    <scope>NUCLEOTIDE SEQUENCE</scope>
    <source>
        <strain evidence="2">20211129_DDA</strain>
        <tissue evidence="2">Liver</tissue>
    </source>
</reference>
<evidence type="ECO:0000256" key="1">
    <source>
        <dbReference type="SAM" id="MobiDB-lite"/>
    </source>
</evidence>
<dbReference type="AlphaFoldDB" id="A0AAV7LHQ7"/>
<feature type="compositionally biased region" description="Basic and acidic residues" evidence="1">
    <location>
        <begin position="49"/>
        <end position="61"/>
    </location>
</feature>
<feature type="region of interest" description="Disordered" evidence="1">
    <location>
        <begin position="1"/>
        <end position="70"/>
    </location>
</feature>